<keyword evidence="3 5" id="KW-1133">Transmembrane helix</keyword>
<keyword evidence="4 5" id="KW-0472">Membrane</keyword>
<evidence type="ECO:0000256" key="5">
    <source>
        <dbReference type="SAM" id="Phobius"/>
    </source>
</evidence>
<dbReference type="PIRSF" id="PIRSF006060">
    <property type="entry name" value="AA_transporter"/>
    <property type="match status" value="1"/>
</dbReference>
<reference evidence="6" key="1">
    <citation type="submission" date="2022-11" db="EMBL/GenBank/DDBJ databases">
        <title>Minimal conservation of predation-associated metabolite biosynthetic gene clusters underscores biosynthetic potential of Myxococcota including descriptions for ten novel species: Archangium lansinium sp. nov., Myxococcus landrumus sp. nov., Nannocystis bai.</title>
        <authorList>
            <person name="Ahearne A."/>
            <person name="Stevens C."/>
            <person name="Dowd S."/>
        </authorList>
    </citation>
    <scope>NUCLEOTIDE SEQUENCE</scope>
    <source>
        <strain evidence="6">Fl3</strain>
    </source>
</reference>
<feature type="transmembrane region" description="Helical" evidence="5">
    <location>
        <begin position="242"/>
        <end position="261"/>
    </location>
</feature>
<gene>
    <name evidence="6" type="ORF">O0S08_19330</name>
</gene>
<feature type="transmembrane region" description="Helical" evidence="5">
    <location>
        <begin position="174"/>
        <end position="195"/>
    </location>
</feature>
<evidence type="ECO:0000313" key="7">
    <source>
        <dbReference type="Proteomes" id="UP001164459"/>
    </source>
</evidence>
<organism evidence="6 7">
    <name type="scientific">Nannocystis punicea</name>
    <dbReference type="NCBI Taxonomy" id="2995304"/>
    <lineage>
        <taxon>Bacteria</taxon>
        <taxon>Pseudomonadati</taxon>
        <taxon>Myxococcota</taxon>
        <taxon>Polyangia</taxon>
        <taxon>Nannocystales</taxon>
        <taxon>Nannocystaceae</taxon>
        <taxon>Nannocystis</taxon>
    </lineage>
</organism>
<feature type="transmembrane region" description="Helical" evidence="5">
    <location>
        <begin position="366"/>
        <end position="385"/>
    </location>
</feature>
<evidence type="ECO:0000256" key="2">
    <source>
        <dbReference type="ARBA" id="ARBA00022692"/>
    </source>
</evidence>
<feature type="transmembrane region" description="Helical" evidence="5">
    <location>
        <begin position="424"/>
        <end position="443"/>
    </location>
</feature>
<protein>
    <submittedName>
        <fullName evidence="6">Amino acid permease</fullName>
    </submittedName>
</protein>
<dbReference type="Gene3D" id="1.20.1740.10">
    <property type="entry name" value="Amino acid/polyamine transporter I"/>
    <property type="match status" value="1"/>
</dbReference>
<dbReference type="Proteomes" id="UP001164459">
    <property type="component" value="Chromosome"/>
</dbReference>
<dbReference type="PANTHER" id="PTHR11785:SF512">
    <property type="entry name" value="SOBREMESA, ISOFORM B"/>
    <property type="match status" value="1"/>
</dbReference>
<evidence type="ECO:0000256" key="4">
    <source>
        <dbReference type="ARBA" id="ARBA00023136"/>
    </source>
</evidence>
<dbReference type="RefSeq" id="WP_269040667.1">
    <property type="nucleotide sequence ID" value="NZ_CP114040.1"/>
</dbReference>
<proteinExistence type="predicted"/>
<feature type="transmembrane region" description="Helical" evidence="5">
    <location>
        <begin position="133"/>
        <end position="154"/>
    </location>
</feature>
<dbReference type="EMBL" id="CP114040">
    <property type="protein sequence ID" value="WAS98300.1"/>
    <property type="molecule type" value="Genomic_DNA"/>
</dbReference>
<evidence type="ECO:0000256" key="3">
    <source>
        <dbReference type="ARBA" id="ARBA00022989"/>
    </source>
</evidence>
<dbReference type="InterPro" id="IPR002293">
    <property type="entry name" value="AA/rel_permease1"/>
</dbReference>
<feature type="transmembrane region" description="Helical" evidence="5">
    <location>
        <begin position="15"/>
        <end position="35"/>
    </location>
</feature>
<name>A0ABY7HGV9_9BACT</name>
<feature type="transmembrane region" description="Helical" evidence="5">
    <location>
        <begin position="397"/>
        <end position="418"/>
    </location>
</feature>
<dbReference type="PANTHER" id="PTHR11785">
    <property type="entry name" value="AMINO ACID TRANSPORTER"/>
    <property type="match status" value="1"/>
</dbReference>
<keyword evidence="7" id="KW-1185">Reference proteome</keyword>
<accession>A0ABY7HGV9</accession>
<evidence type="ECO:0000256" key="1">
    <source>
        <dbReference type="ARBA" id="ARBA00004141"/>
    </source>
</evidence>
<sequence>MQAPDPWGERLPRKLGLVSTVAVLVGSTIGSGIFRTPAVIAGHIDELALFVGAWVAGGVVALAGALTVAELAILYPRSGGIYVYVREAFGRLPAFLFGWAELLILRPAAYGAIAVTSAEYLLRTFGAEGGVPLVGPLSRAQAVAVVMIATVAAINRRGIEFGAIVQNVSTALKVAALLGLVALGLLLSPTTPAAVPAVTAPPETAGAFVLAMVAILWAYDGWCDVGFVSGEVRDPQRALPRVFILGTAAVVALYLAANLVYLRVIPLERMAGAPLVAAEVAAALIGPLGTTLVAAAVMVSTFGTLNGSMMTGPRVFYAMAEDRLFFRRLARVHPRHGTPSASIVLSAGLGIVFVSVRSFAELAEHFVIGIWPFYALSVAAVFVLRKTRPDLPRPYKTFGYPLVPLLFLAASVFLLANYAVSQPWVFVADCALVLSGVPVYWLWSRRAPGREDGGEDTAASR</sequence>
<feature type="transmembrane region" description="Helical" evidence="5">
    <location>
        <begin position="341"/>
        <end position="360"/>
    </location>
</feature>
<evidence type="ECO:0000313" key="6">
    <source>
        <dbReference type="EMBL" id="WAS98300.1"/>
    </source>
</evidence>
<feature type="transmembrane region" description="Helical" evidence="5">
    <location>
        <begin position="207"/>
        <end position="230"/>
    </location>
</feature>
<feature type="transmembrane region" description="Helical" evidence="5">
    <location>
        <begin position="47"/>
        <end position="73"/>
    </location>
</feature>
<comment type="subcellular location">
    <subcellularLocation>
        <location evidence="1">Membrane</location>
        <topology evidence="1">Multi-pass membrane protein</topology>
    </subcellularLocation>
</comment>
<keyword evidence="2 5" id="KW-0812">Transmembrane</keyword>
<dbReference type="InterPro" id="IPR050598">
    <property type="entry name" value="AminoAcid_Transporter"/>
</dbReference>
<feature type="transmembrane region" description="Helical" evidence="5">
    <location>
        <begin position="281"/>
        <end position="305"/>
    </location>
</feature>
<dbReference type="Pfam" id="PF13520">
    <property type="entry name" value="AA_permease_2"/>
    <property type="match status" value="1"/>
</dbReference>